<dbReference type="PANTHER" id="PTHR43441:SF10">
    <property type="entry name" value="ACETYLTRANSFERASE"/>
    <property type="match status" value="1"/>
</dbReference>
<dbReference type="RefSeq" id="WP_245938795.1">
    <property type="nucleotide sequence ID" value="NZ_FZOF01000005.1"/>
</dbReference>
<dbReference type="AlphaFoldDB" id="A0A239DXZ4"/>
<dbReference type="PANTHER" id="PTHR43441">
    <property type="entry name" value="RIBOSOMAL-PROTEIN-SERINE ACETYLTRANSFERASE"/>
    <property type="match status" value="1"/>
</dbReference>
<dbReference type="EMBL" id="FZOF01000005">
    <property type="protein sequence ID" value="SNS37375.1"/>
    <property type="molecule type" value="Genomic_DNA"/>
</dbReference>
<name>A0A239DXZ4_9ACTN</name>
<evidence type="ECO:0000259" key="1">
    <source>
        <dbReference type="PROSITE" id="PS51186"/>
    </source>
</evidence>
<dbReference type="Pfam" id="PF13302">
    <property type="entry name" value="Acetyltransf_3"/>
    <property type="match status" value="1"/>
</dbReference>
<dbReference type="PROSITE" id="PS51186">
    <property type="entry name" value="GNAT"/>
    <property type="match status" value="1"/>
</dbReference>
<keyword evidence="2" id="KW-0808">Transferase</keyword>
<dbReference type="GO" id="GO:1990189">
    <property type="term" value="F:protein N-terminal-serine acetyltransferase activity"/>
    <property type="evidence" value="ECO:0007669"/>
    <property type="project" value="TreeGrafter"/>
</dbReference>
<dbReference type="Gene3D" id="3.40.630.30">
    <property type="match status" value="1"/>
</dbReference>
<evidence type="ECO:0000313" key="3">
    <source>
        <dbReference type="Proteomes" id="UP000198280"/>
    </source>
</evidence>
<dbReference type="InterPro" id="IPR051908">
    <property type="entry name" value="Ribosomal_N-acetyltransferase"/>
</dbReference>
<proteinExistence type="predicted"/>
<dbReference type="SUPFAM" id="SSF55729">
    <property type="entry name" value="Acyl-CoA N-acyltransferases (Nat)"/>
    <property type="match status" value="1"/>
</dbReference>
<dbReference type="InterPro" id="IPR016181">
    <property type="entry name" value="Acyl_CoA_acyltransferase"/>
</dbReference>
<sequence>MFPDTVLRTERFVLRPFTPDDAHDTWASCVDPLTQRWLPLPRPYTPEEAMAWCTTGSHALRASGDGIHFAVAERDGGRLVGTVGLKRTDWRVRTSEVGYWVSPWARGRGIAAEATRALATWLLAEQGFRRLELRAATGNTASQRVAAKAGLRREGVLRDAGFVHTGQVDLVVFSLVPGDLAVAPAENRSVVADGSPTEAELDGIEERAASASPGPWTPLLETRAGIGGASFLQVGAAGGAGDEELHLTRVTAGREVAGPDEQLDADLDFIASARQDVPRLLAEVRRLRAALAAENS</sequence>
<protein>
    <submittedName>
        <fullName evidence="2">Protein N-acetyltransferase, RimJ/RimL family</fullName>
    </submittedName>
</protein>
<reference evidence="2 3" key="1">
    <citation type="submission" date="2017-06" db="EMBL/GenBank/DDBJ databases">
        <authorList>
            <person name="Kim H.J."/>
            <person name="Triplett B.A."/>
        </authorList>
    </citation>
    <scope>NUCLEOTIDE SEQUENCE [LARGE SCALE GENOMIC DNA]</scope>
    <source>
        <strain evidence="2 3">CGMCC 4.1858</strain>
    </source>
</reference>
<dbReference type="GO" id="GO:0008999">
    <property type="term" value="F:protein-N-terminal-alanine acetyltransferase activity"/>
    <property type="evidence" value="ECO:0007669"/>
    <property type="project" value="TreeGrafter"/>
</dbReference>
<organism evidence="2 3">
    <name type="scientific">Actinacidiphila glaucinigra</name>
    <dbReference type="NCBI Taxonomy" id="235986"/>
    <lineage>
        <taxon>Bacteria</taxon>
        <taxon>Bacillati</taxon>
        <taxon>Actinomycetota</taxon>
        <taxon>Actinomycetes</taxon>
        <taxon>Kitasatosporales</taxon>
        <taxon>Streptomycetaceae</taxon>
        <taxon>Actinacidiphila</taxon>
    </lineage>
</organism>
<dbReference type="Proteomes" id="UP000198280">
    <property type="component" value="Unassembled WGS sequence"/>
</dbReference>
<dbReference type="InterPro" id="IPR000182">
    <property type="entry name" value="GNAT_dom"/>
</dbReference>
<gene>
    <name evidence="2" type="ORF">SAMN05216252_105222</name>
</gene>
<evidence type="ECO:0000313" key="2">
    <source>
        <dbReference type="EMBL" id="SNS37375.1"/>
    </source>
</evidence>
<dbReference type="CDD" id="cd04301">
    <property type="entry name" value="NAT_SF"/>
    <property type="match status" value="1"/>
</dbReference>
<feature type="domain" description="N-acetyltransferase" evidence="1">
    <location>
        <begin position="12"/>
        <end position="177"/>
    </location>
</feature>
<accession>A0A239DXZ4</accession>
<dbReference type="GO" id="GO:0005737">
    <property type="term" value="C:cytoplasm"/>
    <property type="evidence" value="ECO:0007669"/>
    <property type="project" value="TreeGrafter"/>
</dbReference>
<keyword evidence="3" id="KW-1185">Reference proteome</keyword>